<feature type="compositionally biased region" description="Polar residues" evidence="1">
    <location>
        <begin position="25"/>
        <end position="39"/>
    </location>
</feature>
<protein>
    <submittedName>
        <fullName evidence="2">Uncharacterized protein</fullName>
    </submittedName>
</protein>
<dbReference type="EMBL" id="KV427657">
    <property type="protein sequence ID" value="KZT02022.1"/>
    <property type="molecule type" value="Genomic_DNA"/>
</dbReference>
<feature type="region of interest" description="Disordered" evidence="1">
    <location>
        <begin position="1"/>
        <end position="53"/>
    </location>
</feature>
<dbReference type="InParanoid" id="A0A165C1C6"/>
<gene>
    <name evidence="2" type="ORF">LAESUDRAFT_730734</name>
</gene>
<dbReference type="GeneID" id="63826927"/>
<dbReference type="Proteomes" id="UP000076871">
    <property type="component" value="Unassembled WGS sequence"/>
</dbReference>
<organism evidence="2 3">
    <name type="scientific">Laetiporus sulphureus 93-53</name>
    <dbReference type="NCBI Taxonomy" id="1314785"/>
    <lineage>
        <taxon>Eukaryota</taxon>
        <taxon>Fungi</taxon>
        <taxon>Dikarya</taxon>
        <taxon>Basidiomycota</taxon>
        <taxon>Agaricomycotina</taxon>
        <taxon>Agaricomycetes</taxon>
        <taxon>Polyporales</taxon>
        <taxon>Laetiporus</taxon>
    </lineage>
</organism>
<evidence type="ECO:0000313" key="2">
    <source>
        <dbReference type="EMBL" id="KZT02022.1"/>
    </source>
</evidence>
<evidence type="ECO:0000256" key="1">
    <source>
        <dbReference type="SAM" id="MobiDB-lite"/>
    </source>
</evidence>
<reference evidence="2 3" key="1">
    <citation type="journal article" date="2016" name="Mol. Biol. Evol.">
        <title>Comparative Genomics of Early-Diverging Mushroom-Forming Fungi Provides Insights into the Origins of Lignocellulose Decay Capabilities.</title>
        <authorList>
            <person name="Nagy L.G."/>
            <person name="Riley R."/>
            <person name="Tritt A."/>
            <person name="Adam C."/>
            <person name="Daum C."/>
            <person name="Floudas D."/>
            <person name="Sun H."/>
            <person name="Yadav J.S."/>
            <person name="Pangilinan J."/>
            <person name="Larsson K.H."/>
            <person name="Matsuura K."/>
            <person name="Barry K."/>
            <person name="Labutti K."/>
            <person name="Kuo R."/>
            <person name="Ohm R.A."/>
            <person name="Bhattacharya S.S."/>
            <person name="Shirouzu T."/>
            <person name="Yoshinaga Y."/>
            <person name="Martin F.M."/>
            <person name="Grigoriev I.V."/>
            <person name="Hibbett D.S."/>
        </authorList>
    </citation>
    <scope>NUCLEOTIDE SEQUENCE [LARGE SCALE GENOMIC DNA]</scope>
    <source>
        <strain evidence="2 3">93-53</strain>
    </source>
</reference>
<dbReference type="RefSeq" id="XP_040759762.1">
    <property type="nucleotide sequence ID" value="XM_040909898.1"/>
</dbReference>
<keyword evidence="3" id="KW-1185">Reference proteome</keyword>
<proteinExistence type="predicted"/>
<name>A0A165C1C6_9APHY</name>
<evidence type="ECO:0000313" key="3">
    <source>
        <dbReference type="Proteomes" id="UP000076871"/>
    </source>
</evidence>
<dbReference type="AlphaFoldDB" id="A0A165C1C6"/>
<sequence>MVATSTSHTDDRDGSVRVPDATKWPNPSSALTAYSNDSQKPGALTGMGEGALA</sequence>
<accession>A0A165C1C6</accession>